<gene>
    <name evidence="2" type="ORF">O6P43_022069</name>
</gene>
<name>A0AAD7PHZ4_QUISA</name>
<feature type="compositionally biased region" description="Polar residues" evidence="1">
    <location>
        <begin position="136"/>
        <end position="145"/>
    </location>
</feature>
<keyword evidence="2" id="KW-0067">ATP-binding</keyword>
<reference evidence="2" key="1">
    <citation type="journal article" date="2023" name="Science">
        <title>Elucidation of the pathway for biosynthesis of saponin adjuvants from the soapbark tree.</title>
        <authorList>
            <person name="Reed J."/>
            <person name="Orme A."/>
            <person name="El-Demerdash A."/>
            <person name="Owen C."/>
            <person name="Martin L.B.B."/>
            <person name="Misra R.C."/>
            <person name="Kikuchi S."/>
            <person name="Rejzek M."/>
            <person name="Martin A.C."/>
            <person name="Harkess A."/>
            <person name="Leebens-Mack J."/>
            <person name="Louveau T."/>
            <person name="Stephenson M.J."/>
            <person name="Osbourn A."/>
        </authorList>
    </citation>
    <scope>NUCLEOTIDE SEQUENCE</scope>
    <source>
        <strain evidence="2">S10</strain>
    </source>
</reference>
<evidence type="ECO:0000256" key="1">
    <source>
        <dbReference type="SAM" id="MobiDB-lite"/>
    </source>
</evidence>
<comment type="caution">
    <text evidence="2">The sequence shown here is derived from an EMBL/GenBank/DDBJ whole genome shotgun (WGS) entry which is preliminary data.</text>
</comment>
<organism evidence="2 3">
    <name type="scientific">Quillaja saponaria</name>
    <name type="common">Soap bark tree</name>
    <dbReference type="NCBI Taxonomy" id="32244"/>
    <lineage>
        <taxon>Eukaryota</taxon>
        <taxon>Viridiplantae</taxon>
        <taxon>Streptophyta</taxon>
        <taxon>Embryophyta</taxon>
        <taxon>Tracheophyta</taxon>
        <taxon>Spermatophyta</taxon>
        <taxon>Magnoliopsida</taxon>
        <taxon>eudicotyledons</taxon>
        <taxon>Gunneridae</taxon>
        <taxon>Pentapetalae</taxon>
        <taxon>rosids</taxon>
        <taxon>fabids</taxon>
        <taxon>Fabales</taxon>
        <taxon>Quillajaceae</taxon>
        <taxon>Quillaja</taxon>
    </lineage>
</organism>
<keyword evidence="2" id="KW-0547">Nucleotide-binding</keyword>
<protein>
    <submittedName>
        <fullName evidence="2">Atp-dependent rna helicase dbp-7</fullName>
    </submittedName>
</protein>
<feature type="region of interest" description="Disordered" evidence="1">
    <location>
        <begin position="1"/>
        <end position="20"/>
    </location>
</feature>
<dbReference type="EMBL" id="JARAOO010000009">
    <property type="protein sequence ID" value="KAJ7955485.1"/>
    <property type="molecule type" value="Genomic_DNA"/>
</dbReference>
<dbReference type="Proteomes" id="UP001163823">
    <property type="component" value="Chromosome 9"/>
</dbReference>
<keyword evidence="2" id="KW-0378">Hydrolase</keyword>
<feature type="compositionally biased region" description="Basic and acidic residues" evidence="1">
    <location>
        <begin position="7"/>
        <end position="20"/>
    </location>
</feature>
<dbReference type="GO" id="GO:0004386">
    <property type="term" value="F:helicase activity"/>
    <property type="evidence" value="ECO:0007669"/>
    <property type="project" value="UniProtKB-KW"/>
</dbReference>
<dbReference type="PANTHER" id="PTHR38932">
    <property type="entry name" value="BNAC03G64660D PROTEIN"/>
    <property type="match status" value="1"/>
</dbReference>
<evidence type="ECO:0000313" key="3">
    <source>
        <dbReference type="Proteomes" id="UP001163823"/>
    </source>
</evidence>
<proteinExistence type="predicted"/>
<evidence type="ECO:0000313" key="2">
    <source>
        <dbReference type="EMBL" id="KAJ7955485.1"/>
    </source>
</evidence>
<dbReference type="PANTHER" id="PTHR38932:SF1">
    <property type="entry name" value="DUF4005 DOMAIN-CONTAINING PROTEIN"/>
    <property type="match status" value="1"/>
</dbReference>
<dbReference type="KEGG" id="qsa:O6P43_022069"/>
<keyword evidence="3" id="KW-1185">Reference proteome</keyword>
<dbReference type="AlphaFoldDB" id="A0AAD7PHZ4"/>
<sequence length="204" mass="22335">MYPKVKVRVERDQEDHPALHDDDLGLKALVSLSIHESSSPVRDRKDSSLTPNAKVPLSYVPHVPIPRVPVSEGLGFCSSLAIESLAFAGAENNNIYEDKVNIRASTIPRPRAVLSSPDNDVMIGNKNRIKDDQRSASKNCSFGQNRHSRCKNIPSGTTQDLSKTRKSKDATNDKIDPKESKRSARGTAYHKKYSGTGKPSSAGI</sequence>
<feature type="compositionally biased region" description="Basic and acidic residues" evidence="1">
    <location>
        <begin position="167"/>
        <end position="182"/>
    </location>
</feature>
<keyword evidence="2" id="KW-0347">Helicase</keyword>
<accession>A0AAD7PHZ4</accession>
<feature type="region of interest" description="Disordered" evidence="1">
    <location>
        <begin position="111"/>
        <end position="204"/>
    </location>
</feature>